<dbReference type="PANTHER" id="PTHR43646:SF3">
    <property type="entry name" value="SLR1566 PROTEIN"/>
    <property type="match status" value="1"/>
</dbReference>
<dbReference type="GO" id="GO:0016740">
    <property type="term" value="F:transferase activity"/>
    <property type="evidence" value="ECO:0007669"/>
    <property type="project" value="UniProtKB-KW"/>
</dbReference>
<dbReference type="RefSeq" id="WP_170035124.1">
    <property type="nucleotide sequence ID" value="NZ_JABDTL010000001.1"/>
</dbReference>
<dbReference type="Pfam" id="PF00535">
    <property type="entry name" value="Glycos_transf_2"/>
    <property type="match status" value="1"/>
</dbReference>
<accession>A0A841H4Z4</accession>
<proteinExistence type="predicted"/>
<keyword evidence="1" id="KW-0472">Membrane</keyword>
<dbReference type="EMBL" id="JACHIA010000021">
    <property type="protein sequence ID" value="MBB6073100.1"/>
    <property type="molecule type" value="Genomic_DNA"/>
</dbReference>
<evidence type="ECO:0000259" key="2">
    <source>
        <dbReference type="Pfam" id="PF00535"/>
    </source>
</evidence>
<comment type="caution">
    <text evidence="3">The sequence shown here is derived from an EMBL/GenBank/DDBJ whole genome shotgun (WGS) entry which is preliminary data.</text>
</comment>
<feature type="transmembrane region" description="Helical" evidence="1">
    <location>
        <begin position="318"/>
        <end position="338"/>
    </location>
</feature>
<feature type="domain" description="Glycosyltransferase 2-like" evidence="2">
    <location>
        <begin position="46"/>
        <end position="218"/>
    </location>
</feature>
<dbReference type="SUPFAM" id="SSF53448">
    <property type="entry name" value="Nucleotide-diphospho-sugar transferases"/>
    <property type="match status" value="1"/>
</dbReference>
<keyword evidence="4" id="KW-1185">Reference proteome</keyword>
<dbReference type="InterPro" id="IPR029044">
    <property type="entry name" value="Nucleotide-diphossugar_trans"/>
</dbReference>
<dbReference type="CDD" id="cd00761">
    <property type="entry name" value="Glyco_tranf_GTA_type"/>
    <property type="match status" value="1"/>
</dbReference>
<dbReference type="Proteomes" id="UP000582837">
    <property type="component" value="Unassembled WGS sequence"/>
</dbReference>
<dbReference type="Gene3D" id="3.90.550.10">
    <property type="entry name" value="Spore Coat Polysaccharide Biosynthesis Protein SpsA, Chain A"/>
    <property type="match status" value="1"/>
</dbReference>
<dbReference type="InterPro" id="IPR001173">
    <property type="entry name" value="Glyco_trans_2-like"/>
</dbReference>
<feature type="transmembrane region" description="Helical" evidence="1">
    <location>
        <begin position="350"/>
        <end position="370"/>
    </location>
</feature>
<keyword evidence="1" id="KW-0812">Transmembrane</keyword>
<dbReference type="AlphaFoldDB" id="A0A841H4Z4"/>
<dbReference type="PANTHER" id="PTHR43646">
    <property type="entry name" value="GLYCOSYLTRANSFERASE"/>
    <property type="match status" value="1"/>
</dbReference>
<gene>
    <name evidence="3" type="ORF">HNQ61_004767</name>
</gene>
<keyword evidence="1" id="KW-1133">Transmembrane helix</keyword>
<sequence>MSPLLVPLLWSLPWLLLPVLAAAFIRRRPVLDGWPPAAKADAPLVSVIVPARNEAHNIGDCVRALRSSTYPRLEILVVDDGSEDGTGERARAAAEGDPRVRVIDGEPLPAGWFGKPWACEQGVRLARGERIAFCDADMRAGPELVGRTVAALAQRDAALLSAIPRQVLGGFWERVVMAQVGMLFLMRYPDPERVNRSPHTRDKIALGGYILVRRDAYEAAGGHHAVRHEVSEDMAIAQRFHALGHAPLLVHAEPHLRVRMYRSLAEIVEGWGKNLARSSGRTAPGPLALLVPWLILSGLFFFWLLPSLVLVRGALGMAGWPWVPAAVVAQAVSVGFWAGMYRRDGHNPLYAALAPLGALVMCGILLASLLRRGTVTWKGRRYAAAAMEAGAG</sequence>
<evidence type="ECO:0000313" key="3">
    <source>
        <dbReference type="EMBL" id="MBB6073100.1"/>
    </source>
</evidence>
<organism evidence="3 4">
    <name type="scientific">Longimicrobium terrae</name>
    <dbReference type="NCBI Taxonomy" id="1639882"/>
    <lineage>
        <taxon>Bacteria</taxon>
        <taxon>Pseudomonadati</taxon>
        <taxon>Gemmatimonadota</taxon>
        <taxon>Longimicrobiia</taxon>
        <taxon>Longimicrobiales</taxon>
        <taxon>Longimicrobiaceae</taxon>
        <taxon>Longimicrobium</taxon>
    </lineage>
</organism>
<keyword evidence="3" id="KW-0808">Transferase</keyword>
<evidence type="ECO:0000313" key="4">
    <source>
        <dbReference type="Proteomes" id="UP000582837"/>
    </source>
</evidence>
<feature type="transmembrane region" description="Helical" evidence="1">
    <location>
        <begin position="287"/>
        <end position="311"/>
    </location>
</feature>
<evidence type="ECO:0000256" key="1">
    <source>
        <dbReference type="SAM" id="Phobius"/>
    </source>
</evidence>
<reference evidence="3 4" key="1">
    <citation type="submission" date="2020-08" db="EMBL/GenBank/DDBJ databases">
        <title>Genomic Encyclopedia of Type Strains, Phase IV (KMG-IV): sequencing the most valuable type-strain genomes for metagenomic binning, comparative biology and taxonomic classification.</title>
        <authorList>
            <person name="Goeker M."/>
        </authorList>
    </citation>
    <scope>NUCLEOTIDE SEQUENCE [LARGE SCALE GENOMIC DNA]</scope>
    <source>
        <strain evidence="3 4">DSM 29007</strain>
    </source>
</reference>
<protein>
    <submittedName>
        <fullName evidence="3">Glycosyltransferase involved in cell wall biosynthesis</fullName>
    </submittedName>
</protein>
<name>A0A841H4Z4_9BACT</name>